<keyword evidence="12" id="KW-0902">Two-component regulatory system</keyword>
<keyword evidence="11" id="KW-1133">Transmembrane helix</keyword>
<feature type="domain" description="Histidine kinase" evidence="19">
    <location>
        <begin position="286"/>
        <end position="502"/>
    </location>
</feature>
<dbReference type="InterPro" id="IPR036097">
    <property type="entry name" value="HisK_dim/P_sf"/>
</dbReference>
<evidence type="ECO:0000256" key="11">
    <source>
        <dbReference type="ARBA" id="ARBA00022989"/>
    </source>
</evidence>
<dbReference type="PANTHER" id="PTHR45339">
    <property type="entry name" value="HYBRID SIGNAL TRANSDUCTION HISTIDINE KINASE J"/>
    <property type="match status" value="1"/>
</dbReference>
<dbReference type="InterPro" id="IPR035965">
    <property type="entry name" value="PAS-like_dom_sf"/>
</dbReference>
<reference evidence="22" key="1">
    <citation type="submission" date="2012-03" db="EMBL/GenBank/DDBJ databases">
        <title>Functional metagenomics reveals considerable lignocellulase gene clusters in the gut microbiome of a wood-feeding higher termite.</title>
        <authorList>
            <person name="Liu N."/>
        </authorList>
    </citation>
    <scope>NUCLEOTIDE SEQUENCE</scope>
</reference>
<dbReference type="InterPro" id="IPR000014">
    <property type="entry name" value="PAS"/>
</dbReference>
<feature type="domain" description="HPt" evidence="21">
    <location>
        <begin position="689"/>
        <end position="783"/>
    </location>
</feature>
<dbReference type="Pfam" id="PF00512">
    <property type="entry name" value="HisKA"/>
    <property type="match status" value="1"/>
</dbReference>
<evidence type="ECO:0000259" key="19">
    <source>
        <dbReference type="PROSITE" id="PS50109"/>
    </source>
</evidence>
<evidence type="ECO:0000256" key="9">
    <source>
        <dbReference type="ARBA" id="ARBA00022777"/>
    </source>
</evidence>
<evidence type="ECO:0000256" key="3">
    <source>
        <dbReference type="ARBA" id="ARBA00012438"/>
    </source>
</evidence>
<keyword evidence="6" id="KW-0808">Transferase</keyword>
<keyword evidence="10" id="KW-0067">ATP-binding</keyword>
<evidence type="ECO:0000256" key="4">
    <source>
        <dbReference type="ARBA" id="ARBA00022475"/>
    </source>
</evidence>
<dbReference type="EC" id="2.7.13.3" evidence="3"/>
<dbReference type="CDD" id="cd17546">
    <property type="entry name" value="REC_hyHK_CKI1_RcsC-like"/>
    <property type="match status" value="1"/>
</dbReference>
<dbReference type="SMART" id="SM00388">
    <property type="entry name" value="HisKA"/>
    <property type="match status" value="1"/>
</dbReference>
<dbReference type="InterPro" id="IPR003661">
    <property type="entry name" value="HisK_dim/P_dom"/>
</dbReference>
<dbReference type="CDD" id="cd00082">
    <property type="entry name" value="HisKA"/>
    <property type="match status" value="1"/>
</dbReference>
<evidence type="ECO:0000256" key="14">
    <source>
        <dbReference type="ARBA" id="ARBA00064003"/>
    </source>
</evidence>
<evidence type="ECO:0000259" key="21">
    <source>
        <dbReference type="PROSITE" id="PS50894"/>
    </source>
</evidence>
<keyword evidence="4" id="KW-1003">Cell membrane</keyword>
<dbReference type="SMART" id="SM00387">
    <property type="entry name" value="HATPase_c"/>
    <property type="match status" value="1"/>
</dbReference>
<feature type="domain" description="Response regulatory" evidence="20">
    <location>
        <begin position="524"/>
        <end position="638"/>
    </location>
</feature>
<dbReference type="PRINTS" id="PR00344">
    <property type="entry name" value="BCTRLSENSOR"/>
</dbReference>
<evidence type="ECO:0000256" key="5">
    <source>
        <dbReference type="ARBA" id="ARBA00022553"/>
    </source>
</evidence>
<dbReference type="FunFam" id="3.30.565.10:FF:000010">
    <property type="entry name" value="Sensor histidine kinase RcsC"/>
    <property type="match status" value="1"/>
</dbReference>
<dbReference type="CDD" id="cd16922">
    <property type="entry name" value="HATPase_EvgS-ArcB-TorS-like"/>
    <property type="match status" value="1"/>
</dbReference>
<evidence type="ECO:0000256" key="2">
    <source>
        <dbReference type="ARBA" id="ARBA00004651"/>
    </source>
</evidence>
<evidence type="ECO:0000256" key="16">
    <source>
        <dbReference type="PROSITE-ProRule" id="PRU00110"/>
    </source>
</evidence>
<evidence type="ECO:0000259" key="20">
    <source>
        <dbReference type="PROSITE" id="PS50110"/>
    </source>
</evidence>
<proteinExistence type="predicted"/>
<evidence type="ECO:0000256" key="13">
    <source>
        <dbReference type="ARBA" id="ARBA00023136"/>
    </source>
</evidence>
<dbReference type="SUPFAM" id="SSF47384">
    <property type="entry name" value="Homodimeric domain of signal transducing histidine kinase"/>
    <property type="match status" value="1"/>
</dbReference>
<dbReference type="InterPro" id="IPR003594">
    <property type="entry name" value="HATPase_dom"/>
</dbReference>
<protein>
    <recommendedName>
        <fullName evidence="15">Sensory/regulatory protein RpfC</fullName>
        <ecNumber evidence="3">2.7.13.3</ecNumber>
    </recommendedName>
</protein>
<feature type="coiled-coil region" evidence="18">
    <location>
        <begin position="683"/>
        <end position="710"/>
    </location>
</feature>
<keyword evidence="9" id="KW-0418">Kinase</keyword>
<evidence type="ECO:0000256" key="15">
    <source>
        <dbReference type="ARBA" id="ARBA00068150"/>
    </source>
</evidence>
<dbReference type="InterPro" id="IPR036890">
    <property type="entry name" value="HATPase_C_sf"/>
</dbReference>
<keyword evidence="7" id="KW-0812">Transmembrane</keyword>
<dbReference type="Gene3D" id="1.10.287.130">
    <property type="match status" value="1"/>
</dbReference>
<accession>A0A806KLF0</accession>
<dbReference type="Gene3D" id="1.20.120.160">
    <property type="entry name" value="HPT domain"/>
    <property type="match status" value="1"/>
</dbReference>
<dbReference type="SUPFAM" id="SSF55785">
    <property type="entry name" value="PYP-like sensor domain (PAS domain)"/>
    <property type="match status" value="2"/>
</dbReference>
<dbReference type="AlphaFoldDB" id="A0A806KLF0"/>
<feature type="modified residue" description="Phosphohistidine" evidence="16">
    <location>
        <position position="728"/>
    </location>
</feature>
<evidence type="ECO:0000256" key="7">
    <source>
        <dbReference type="ARBA" id="ARBA00022692"/>
    </source>
</evidence>
<keyword evidence="13" id="KW-0472">Membrane</keyword>
<comment type="subcellular location">
    <subcellularLocation>
        <location evidence="2">Cell membrane</location>
        <topology evidence="2">Multi-pass membrane protein</topology>
    </subcellularLocation>
</comment>
<evidence type="ECO:0000256" key="10">
    <source>
        <dbReference type="ARBA" id="ARBA00022840"/>
    </source>
</evidence>
<evidence type="ECO:0000256" key="8">
    <source>
        <dbReference type="ARBA" id="ARBA00022741"/>
    </source>
</evidence>
<dbReference type="Gene3D" id="3.40.50.2300">
    <property type="match status" value="1"/>
</dbReference>
<dbReference type="GO" id="GO:0000155">
    <property type="term" value="F:phosphorelay sensor kinase activity"/>
    <property type="evidence" value="ECO:0007669"/>
    <property type="project" value="InterPro"/>
</dbReference>
<dbReference type="Pfam" id="PF01627">
    <property type="entry name" value="Hpt"/>
    <property type="match status" value="1"/>
</dbReference>
<comment type="catalytic activity">
    <reaction evidence="1">
        <text>ATP + protein L-histidine = ADP + protein N-phospho-L-histidine.</text>
        <dbReference type="EC" id="2.7.13.3"/>
    </reaction>
</comment>
<dbReference type="FunFam" id="1.10.287.130:FF:000002">
    <property type="entry name" value="Two-component osmosensing histidine kinase"/>
    <property type="match status" value="1"/>
</dbReference>
<sequence length="864" mass="97758">MKKPFFKVHKTEDLTQIMFDAMPLCCVLFERDGSIIDCNQEAVHLFELSSKQEFLDNFYDFSPPYQPSGRPSREGVEKGIALAFEEGHYRFEWMHQKLNGEFIPTQVILVRVMYKGRYIILRYMRDLREEKAALVRMRKADELTQIMLDAMPLCAVLFDVNLNVIECNDEAVKLFNLSGKQEFIDRFQELSPQYQPDGRLSREKAKEMLNTAFVDGYCHFEWLHHRINGDPVPVDVMLIRVLYKDDYIVLGYTRDLREHKEYLAQINKAREEAEAANRAKSIFLANMSHEIRTPMNAIIGMSELLLSGELTANQLQSVQDINISAMALLDIINDILDHSKIHDGKLNLLPVNYDFSFLIDNISSMVWFLVKNKNISFKIFTEGDTPKCLYGDDVRLRQVLLNLLSNAVKFTDEGYVHLKIRTLEDRIEFEVSDSGIGIKEEDLPKVFNAFMQADMLRNRSKEGTGLGLFITMSLIEMMGGHITVDSVYGQGTTFHFTIPKVLGDEKQIQQVVGVDSSITAPDAKILVVDDNTINLNVACGLLGLCKIKADTALSGREAIEKVKKTQYDIIFMDHMMPVMDGIEATKIIRGMGIKTPIIALTANAIAGAREEYVSGGMNDLLTKPIKKAFLGKLLEVWLPQDKIIKVTGQAAVGKTAVEPIPQSREEFWKMIEQINGLSVQTGLERVSGQRDNYEKTLKLMIKEIEKCAENLTGFLSSGDMRNFTIEVHSMKGSLANVGMMELSFRAYELEKAADRADVNYCVINLPEFLQELKFLSLSLMQAFDTIVRSGGPIDIPPGLPAIFEKLKTAFEQTDFIAIDENMDILDEINAKGALKEELDKIKDAVLMMDYDCAVEIMSSLKNAN</sequence>
<dbReference type="Gene3D" id="3.30.565.10">
    <property type="entry name" value="Histidine kinase-like ATPase, C-terminal domain"/>
    <property type="match status" value="1"/>
</dbReference>
<keyword evidence="8" id="KW-0547">Nucleotide-binding</keyword>
<dbReference type="InterPro" id="IPR001789">
    <property type="entry name" value="Sig_transdc_resp-reg_receiver"/>
</dbReference>
<evidence type="ECO:0000313" key="22">
    <source>
        <dbReference type="EMBL" id="AGS54080.1"/>
    </source>
</evidence>
<organism evidence="22">
    <name type="scientific">uncultured bacterium contig00007</name>
    <dbReference type="NCBI Taxonomy" id="1181499"/>
    <lineage>
        <taxon>Bacteria</taxon>
        <taxon>environmental samples</taxon>
    </lineage>
</organism>
<keyword evidence="18" id="KW-0175">Coiled coil</keyword>
<dbReference type="EMBL" id="JQ844276">
    <property type="protein sequence ID" value="AGS54080.1"/>
    <property type="molecule type" value="Genomic_DNA"/>
</dbReference>
<dbReference type="SUPFAM" id="SSF52172">
    <property type="entry name" value="CheY-like"/>
    <property type="match status" value="1"/>
</dbReference>
<dbReference type="InterPro" id="IPR011006">
    <property type="entry name" value="CheY-like_superfamily"/>
</dbReference>
<dbReference type="SUPFAM" id="SSF55874">
    <property type="entry name" value="ATPase domain of HSP90 chaperone/DNA topoisomerase II/histidine kinase"/>
    <property type="match status" value="1"/>
</dbReference>
<keyword evidence="5 17" id="KW-0597">Phosphoprotein</keyword>
<dbReference type="Pfam" id="PF02518">
    <property type="entry name" value="HATPase_c"/>
    <property type="match status" value="1"/>
</dbReference>
<dbReference type="InterPro" id="IPR004358">
    <property type="entry name" value="Sig_transdc_His_kin-like_C"/>
</dbReference>
<evidence type="ECO:0000256" key="12">
    <source>
        <dbReference type="ARBA" id="ARBA00023012"/>
    </source>
</evidence>
<evidence type="ECO:0000256" key="17">
    <source>
        <dbReference type="PROSITE-ProRule" id="PRU00169"/>
    </source>
</evidence>
<dbReference type="GO" id="GO:0005886">
    <property type="term" value="C:plasma membrane"/>
    <property type="evidence" value="ECO:0007669"/>
    <property type="project" value="UniProtKB-SubCell"/>
</dbReference>
<dbReference type="GO" id="GO:0005524">
    <property type="term" value="F:ATP binding"/>
    <property type="evidence" value="ECO:0007669"/>
    <property type="project" value="UniProtKB-KW"/>
</dbReference>
<name>A0A806KLF0_9BACT</name>
<evidence type="ECO:0000256" key="18">
    <source>
        <dbReference type="SAM" id="Coils"/>
    </source>
</evidence>
<dbReference type="Gene3D" id="3.30.450.20">
    <property type="entry name" value="PAS domain"/>
    <property type="match status" value="2"/>
</dbReference>
<dbReference type="PROSITE" id="PS50109">
    <property type="entry name" value="HIS_KIN"/>
    <property type="match status" value="1"/>
</dbReference>
<evidence type="ECO:0000256" key="6">
    <source>
        <dbReference type="ARBA" id="ARBA00022679"/>
    </source>
</evidence>
<feature type="modified residue" description="4-aspartylphosphate" evidence="17">
    <location>
        <position position="573"/>
    </location>
</feature>
<dbReference type="SMART" id="SM00448">
    <property type="entry name" value="REC"/>
    <property type="match status" value="1"/>
</dbReference>
<dbReference type="SUPFAM" id="SSF47226">
    <property type="entry name" value="Histidine-containing phosphotransfer domain, HPT domain"/>
    <property type="match status" value="1"/>
</dbReference>
<evidence type="ECO:0000256" key="1">
    <source>
        <dbReference type="ARBA" id="ARBA00000085"/>
    </source>
</evidence>
<dbReference type="Pfam" id="PF13426">
    <property type="entry name" value="PAS_9"/>
    <property type="match status" value="2"/>
</dbReference>
<dbReference type="Pfam" id="PF00072">
    <property type="entry name" value="Response_reg"/>
    <property type="match status" value="1"/>
</dbReference>
<dbReference type="InterPro" id="IPR008207">
    <property type="entry name" value="Sig_transdc_His_kin_Hpt_dom"/>
</dbReference>
<dbReference type="PROSITE" id="PS50894">
    <property type="entry name" value="HPT"/>
    <property type="match status" value="1"/>
</dbReference>
<dbReference type="InterPro" id="IPR036641">
    <property type="entry name" value="HPT_dom_sf"/>
</dbReference>
<dbReference type="PANTHER" id="PTHR45339:SF1">
    <property type="entry name" value="HYBRID SIGNAL TRANSDUCTION HISTIDINE KINASE J"/>
    <property type="match status" value="1"/>
</dbReference>
<dbReference type="CDD" id="cd00088">
    <property type="entry name" value="HPT"/>
    <property type="match status" value="1"/>
</dbReference>
<dbReference type="PROSITE" id="PS50110">
    <property type="entry name" value="RESPONSE_REGULATORY"/>
    <property type="match status" value="1"/>
</dbReference>
<dbReference type="InterPro" id="IPR005467">
    <property type="entry name" value="His_kinase_dom"/>
</dbReference>
<comment type="subunit">
    <text evidence="14">At low DSF concentrations, interacts with RpfF.</text>
</comment>